<dbReference type="Pfam" id="PF01042">
    <property type="entry name" value="Ribonuc_L-PSP"/>
    <property type="match status" value="2"/>
</dbReference>
<comment type="caution">
    <text evidence="2">The sequence shown here is derived from an EMBL/GenBank/DDBJ whole genome shotgun (WGS) entry which is preliminary data.</text>
</comment>
<organism evidence="2 3">
    <name type="scientific">Mesorhizobium shangrilense</name>
    <dbReference type="NCBI Taxonomy" id="460060"/>
    <lineage>
        <taxon>Bacteria</taxon>
        <taxon>Pseudomonadati</taxon>
        <taxon>Pseudomonadota</taxon>
        <taxon>Alphaproteobacteria</taxon>
        <taxon>Hyphomicrobiales</taxon>
        <taxon>Phyllobacteriaceae</taxon>
        <taxon>Mesorhizobium</taxon>
    </lineage>
</organism>
<reference evidence="2 3" key="1">
    <citation type="submission" date="2024-06" db="EMBL/GenBank/DDBJ databases">
        <authorList>
            <person name="Kim D.-U."/>
        </authorList>
    </citation>
    <scope>NUCLEOTIDE SEQUENCE [LARGE SCALE GENOMIC DNA]</scope>
    <source>
        <strain evidence="2 3">KACC15460</strain>
    </source>
</reference>
<keyword evidence="3" id="KW-1185">Reference proteome</keyword>
<proteinExistence type="inferred from homology"/>
<name>A0ABV2DRB8_9HYPH</name>
<sequence>MGLQIFKDVEGSAPQAVRAGDLIFVSGMMATDASGKMVASGIAGQARVIFERLMALLTRVGADMADVVKHNVYFSCEADAVSTFLDELDSVRARYFKAPGPTTTEIRCGLDREGALLMVDAWVVIGGRRELLDPPGHWRWRKKLPFVHGWKVGDLLFIGGQRSLDAEGNVQGIGDIEVQTEEAFRNLDTMLRAGGGDRNSLMRQNTYFRFFGEGREVTNYWEKMTNVRRRYMAVPSAAGAGLRIQGMGDADELIQVEGIGMLGDDKQRLQPANHWDWSIPNTQFTQGWKIGKLAFIGGQISADNKAQAVGDDMETQTRNVFEFIRRTLAEGGLDESDVAKLYIYYHAEGSWAEIEATRAVIARVQREFYPEPGPAVTAIRVAGFAFENLLVEIEAMAVARYE</sequence>
<evidence type="ECO:0000256" key="1">
    <source>
        <dbReference type="ARBA" id="ARBA00010552"/>
    </source>
</evidence>
<dbReference type="PANTHER" id="PTHR11803">
    <property type="entry name" value="2-IMINOBUTANOATE/2-IMINOPROPANOATE DEAMINASE RIDA"/>
    <property type="match status" value="1"/>
</dbReference>
<comment type="similarity">
    <text evidence="1">Belongs to the RutC family.</text>
</comment>
<dbReference type="Proteomes" id="UP001548832">
    <property type="component" value="Unassembled WGS sequence"/>
</dbReference>
<dbReference type="PANTHER" id="PTHR11803:SF58">
    <property type="entry name" value="PROTEIN HMF1-RELATED"/>
    <property type="match status" value="1"/>
</dbReference>
<keyword evidence="2" id="KW-0378">Hydrolase</keyword>
<dbReference type="Gene3D" id="3.30.1330.40">
    <property type="entry name" value="RutC-like"/>
    <property type="match status" value="3"/>
</dbReference>
<gene>
    <name evidence="2" type="ORF">ABVQ20_37125</name>
</gene>
<dbReference type="EMBL" id="JBEWSZ010000011">
    <property type="protein sequence ID" value="MET2832560.1"/>
    <property type="molecule type" value="Genomic_DNA"/>
</dbReference>
<protein>
    <submittedName>
        <fullName evidence="2">RidA family protein</fullName>
        <ecNumber evidence="2">3.5.-.-</ecNumber>
    </submittedName>
</protein>
<dbReference type="InterPro" id="IPR035959">
    <property type="entry name" value="RutC-like_sf"/>
</dbReference>
<accession>A0ABV2DRB8</accession>
<evidence type="ECO:0000313" key="2">
    <source>
        <dbReference type="EMBL" id="MET2832560.1"/>
    </source>
</evidence>
<evidence type="ECO:0000313" key="3">
    <source>
        <dbReference type="Proteomes" id="UP001548832"/>
    </source>
</evidence>
<dbReference type="InterPro" id="IPR006175">
    <property type="entry name" value="YjgF/YER057c/UK114"/>
</dbReference>
<dbReference type="GO" id="GO:0016787">
    <property type="term" value="F:hydrolase activity"/>
    <property type="evidence" value="ECO:0007669"/>
    <property type="project" value="UniProtKB-KW"/>
</dbReference>
<dbReference type="EC" id="3.5.-.-" evidence="2"/>
<dbReference type="CDD" id="cd00448">
    <property type="entry name" value="YjgF_YER057c_UK114_family"/>
    <property type="match status" value="3"/>
</dbReference>
<dbReference type="RefSeq" id="WP_354464781.1">
    <property type="nucleotide sequence ID" value="NZ_JBEWSZ010000011.1"/>
</dbReference>
<dbReference type="SUPFAM" id="SSF55298">
    <property type="entry name" value="YjgF-like"/>
    <property type="match status" value="3"/>
</dbReference>